<feature type="domain" description="Pectinesterase inhibitor" evidence="3">
    <location>
        <begin position="169"/>
        <end position="312"/>
    </location>
</feature>
<dbReference type="InterPro" id="IPR001283">
    <property type="entry name" value="CRISP-related"/>
</dbReference>
<protein>
    <recommendedName>
        <fullName evidence="6">SCP domain-containing protein</fullName>
    </recommendedName>
</protein>
<feature type="chain" id="PRO_5036491190" description="SCP domain-containing protein" evidence="1">
    <location>
        <begin position="26"/>
        <end position="317"/>
    </location>
</feature>
<reference evidence="4" key="1">
    <citation type="journal article" date="2020" name="bioRxiv">
        <title>Hybrid origin of Populus tomentosa Carr. identified through genome sequencing and phylogenomic analysis.</title>
        <authorList>
            <person name="An X."/>
            <person name="Gao K."/>
            <person name="Chen Z."/>
            <person name="Li J."/>
            <person name="Yang X."/>
            <person name="Yang X."/>
            <person name="Zhou J."/>
            <person name="Guo T."/>
            <person name="Zhao T."/>
            <person name="Huang S."/>
            <person name="Miao D."/>
            <person name="Khan W.U."/>
            <person name="Rao P."/>
            <person name="Ye M."/>
            <person name="Lei B."/>
            <person name="Liao W."/>
            <person name="Wang J."/>
            <person name="Ji L."/>
            <person name="Li Y."/>
            <person name="Guo B."/>
            <person name="Mustafa N.S."/>
            <person name="Li S."/>
            <person name="Yun Q."/>
            <person name="Keller S.R."/>
            <person name="Mao J."/>
            <person name="Zhang R."/>
            <person name="Strauss S.H."/>
        </authorList>
    </citation>
    <scope>NUCLEOTIDE SEQUENCE</scope>
    <source>
        <strain evidence="4">GM15</strain>
        <tissue evidence="4">Leaf</tissue>
    </source>
</reference>
<dbReference type="GO" id="GO:0005576">
    <property type="term" value="C:extracellular region"/>
    <property type="evidence" value="ECO:0007669"/>
    <property type="project" value="InterPro"/>
</dbReference>
<comment type="caution">
    <text evidence="4">The sequence shown here is derived from an EMBL/GenBank/DDBJ whole genome shotgun (WGS) entry which is preliminary data.</text>
</comment>
<evidence type="ECO:0000259" key="3">
    <source>
        <dbReference type="SMART" id="SM00856"/>
    </source>
</evidence>
<evidence type="ECO:0000313" key="4">
    <source>
        <dbReference type="EMBL" id="KAG6762560.1"/>
    </source>
</evidence>
<dbReference type="InterPro" id="IPR014044">
    <property type="entry name" value="CAP_dom"/>
</dbReference>
<dbReference type="Pfam" id="PF04043">
    <property type="entry name" value="PMEI"/>
    <property type="match status" value="1"/>
</dbReference>
<dbReference type="GO" id="GO:0004857">
    <property type="term" value="F:enzyme inhibitor activity"/>
    <property type="evidence" value="ECO:0007669"/>
    <property type="project" value="InterPro"/>
</dbReference>
<dbReference type="PROSITE" id="PS01009">
    <property type="entry name" value="CRISP_1"/>
    <property type="match status" value="1"/>
</dbReference>
<dbReference type="FunFam" id="1.20.140.40:FF:000009">
    <property type="entry name" value="Invertase/pectin methylesterase inhibitor family protein"/>
    <property type="match status" value="1"/>
</dbReference>
<evidence type="ECO:0000313" key="5">
    <source>
        <dbReference type="Proteomes" id="UP000886885"/>
    </source>
</evidence>
<feature type="signal peptide" evidence="1">
    <location>
        <begin position="1"/>
        <end position="25"/>
    </location>
</feature>
<dbReference type="InterPro" id="IPR006501">
    <property type="entry name" value="Pectinesterase_inhib_dom"/>
</dbReference>
<evidence type="ECO:0000256" key="1">
    <source>
        <dbReference type="SAM" id="SignalP"/>
    </source>
</evidence>
<dbReference type="NCBIfam" id="TIGR01614">
    <property type="entry name" value="PME_inhib"/>
    <property type="match status" value="1"/>
</dbReference>
<dbReference type="OrthoDB" id="337038at2759"/>
<evidence type="ECO:0008006" key="6">
    <source>
        <dbReference type="Google" id="ProtNLM"/>
    </source>
</evidence>
<dbReference type="SMART" id="SM00198">
    <property type="entry name" value="SCP"/>
    <property type="match status" value="1"/>
</dbReference>
<organism evidence="4 5">
    <name type="scientific">Populus tomentosa</name>
    <name type="common">Chinese white poplar</name>
    <dbReference type="NCBI Taxonomy" id="118781"/>
    <lineage>
        <taxon>Eukaryota</taxon>
        <taxon>Viridiplantae</taxon>
        <taxon>Streptophyta</taxon>
        <taxon>Embryophyta</taxon>
        <taxon>Tracheophyta</taxon>
        <taxon>Spermatophyta</taxon>
        <taxon>Magnoliopsida</taxon>
        <taxon>eudicotyledons</taxon>
        <taxon>Gunneridae</taxon>
        <taxon>Pentapetalae</taxon>
        <taxon>rosids</taxon>
        <taxon>fabids</taxon>
        <taxon>Malpighiales</taxon>
        <taxon>Salicaceae</taxon>
        <taxon>Saliceae</taxon>
        <taxon>Populus</taxon>
    </lineage>
</organism>
<proteinExistence type="predicted"/>
<dbReference type="SMART" id="SM00856">
    <property type="entry name" value="PMEI"/>
    <property type="match status" value="1"/>
</dbReference>
<dbReference type="EMBL" id="JAAWWB010000017">
    <property type="protein sequence ID" value="KAG6762560.1"/>
    <property type="molecule type" value="Genomic_DNA"/>
</dbReference>
<dbReference type="CDD" id="cd15796">
    <property type="entry name" value="CIF_like"/>
    <property type="match status" value="1"/>
</dbReference>
<dbReference type="PANTHER" id="PTHR10334">
    <property type="entry name" value="CYSTEINE-RICH SECRETORY PROTEIN-RELATED"/>
    <property type="match status" value="1"/>
</dbReference>
<keyword evidence="5" id="KW-1185">Reference proteome</keyword>
<dbReference type="InterPro" id="IPR034087">
    <property type="entry name" value="C/VIF1"/>
</dbReference>
<feature type="domain" description="SCP" evidence="2">
    <location>
        <begin position="27"/>
        <end position="153"/>
    </location>
</feature>
<sequence>MMSSKVSLAFFTLLTITSLILPSRAQDNPQDYLDAHNAARAAVGVGPLTWDTTVQAYAQNYANQRAGDCNLVHSGGPYGENLAWSSAGLSGTDAVKMWVDEKAYYDYNSNSCAAGQQCGHYTQVVWRNSARVGCGSKQDFLNAHYNARAQLVFIIYFIFPVDASLPSILGNNLIEKTCKQTPYYDLCVRSLISSPRSFNTDVEGLAKIMVHTINARATHTLHRINKLLQHNQDTNMKRALQSCASRYDAIIKADIPESLQALRLGNYKFAEAGTMDAAFEARLCEKEFRRCKSPLADMNRVVHDVSIVAASIVQTIV</sequence>
<dbReference type="Proteomes" id="UP000886885">
    <property type="component" value="Chromosome 9A"/>
</dbReference>
<dbReference type="Pfam" id="PF00188">
    <property type="entry name" value="CAP"/>
    <property type="match status" value="1"/>
</dbReference>
<evidence type="ECO:0000259" key="2">
    <source>
        <dbReference type="SMART" id="SM00198"/>
    </source>
</evidence>
<dbReference type="InterPro" id="IPR018244">
    <property type="entry name" value="Allrgn_V5/Tpx1_CS"/>
</dbReference>
<dbReference type="AlphaFoldDB" id="A0A8X8CQC5"/>
<dbReference type="CDD" id="cd05381">
    <property type="entry name" value="CAP_PR-1"/>
    <property type="match status" value="1"/>
</dbReference>
<gene>
    <name evidence="4" type="ORF">POTOM_033069</name>
</gene>
<name>A0A8X8CQC5_POPTO</name>
<keyword evidence="1" id="KW-0732">Signal</keyword>
<accession>A0A8X8CQC5</accession>
<dbReference type="FunFam" id="3.40.33.10:FF:000004">
    <property type="entry name" value="CAP, cysteine-rich secretory protein, antigen 5"/>
    <property type="match status" value="1"/>
</dbReference>